<dbReference type="SUPFAM" id="SSF51905">
    <property type="entry name" value="FAD/NAD(P)-binding domain"/>
    <property type="match status" value="1"/>
</dbReference>
<reference evidence="4 5" key="1">
    <citation type="submission" date="2018-03" db="EMBL/GenBank/DDBJ databases">
        <title>Genomic Encyclopedia of Archaeal and Bacterial Type Strains, Phase II (KMG-II): from individual species to whole genera.</title>
        <authorList>
            <person name="Goeker M."/>
        </authorList>
    </citation>
    <scope>NUCLEOTIDE SEQUENCE [LARGE SCALE GENOMIC DNA]</scope>
    <source>
        <strain evidence="4 5">DSM 44720</strain>
    </source>
</reference>
<accession>A0A2T0S8I3</accession>
<evidence type="ECO:0000313" key="4">
    <source>
        <dbReference type="EMBL" id="PRY29738.1"/>
    </source>
</evidence>
<dbReference type="EMBL" id="PVTF01000025">
    <property type="protein sequence ID" value="PRY29738.1"/>
    <property type="molecule type" value="Genomic_DNA"/>
</dbReference>
<keyword evidence="2" id="KW-0125">Carotenoid biosynthesis</keyword>
<comment type="caution">
    <text evidence="4">The sequence shown here is derived from an EMBL/GenBank/DDBJ whole genome shotgun (WGS) entry which is preliminary data.</text>
</comment>
<dbReference type="AlphaFoldDB" id="A0A2T0S8I3"/>
<dbReference type="InterPro" id="IPR010108">
    <property type="entry name" value="Lycopene_cyclase_b/e"/>
</dbReference>
<name>A0A2T0S8I3_9PSEU</name>
<dbReference type="Pfam" id="PF05834">
    <property type="entry name" value="Lycopene_cycl"/>
    <property type="match status" value="1"/>
</dbReference>
<organism evidence="4 5">
    <name type="scientific">Umezawaea tangerina</name>
    <dbReference type="NCBI Taxonomy" id="84725"/>
    <lineage>
        <taxon>Bacteria</taxon>
        <taxon>Bacillati</taxon>
        <taxon>Actinomycetota</taxon>
        <taxon>Actinomycetes</taxon>
        <taxon>Pseudonocardiales</taxon>
        <taxon>Pseudonocardiaceae</taxon>
        <taxon>Umezawaea</taxon>
    </lineage>
</organism>
<evidence type="ECO:0000256" key="3">
    <source>
        <dbReference type="ARBA" id="ARBA00023027"/>
    </source>
</evidence>
<evidence type="ECO:0000256" key="1">
    <source>
        <dbReference type="ARBA" id="ARBA00006599"/>
    </source>
</evidence>
<dbReference type="InterPro" id="IPR036188">
    <property type="entry name" value="FAD/NAD-bd_sf"/>
</dbReference>
<sequence>MIVLGGGPAGRALAGACATSGLETTLVDPRPERPWTATYGAWADELPSGTPVAAVAPVTRAIGVEAHVLDRAYAVIDNARLQVPHPDVLVETGKGVRTVVGPRGTTVLLADGRTLTAALVVDATGAPPSRGRVEQTAAGVVVAATDAKALVAEGEALIMDWRQPPTTGVDWPTFLYAVPLDGDRVLLEETSLARRPGLPVAELRTRLAARLAQHGVDLSDVEEQVRFPVDLNRPAKLAFGAAAALVHPATGYSVATTLTLAPLVAAAIADALPRGPRAARAAARQVVWSPAAKVVHTMRRHGLRVLLAMPPEHVPEFFDLFFGLPEELRRAYLSDREDVAGATKAMAELFRGAPWRLRRTMVLAPQDR</sequence>
<dbReference type="GO" id="GO:0016117">
    <property type="term" value="P:carotenoid biosynthetic process"/>
    <property type="evidence" value="ECO:0007669"/>
    <property type="project" value="UniProtKB-KW"/>
</dbReference>
<evidence type="ECO:0000313" key="5">
    <source>
        <dbReference type="Proteomes" id="UP000239494"/>
    </source>
</evidence>
<keyword evidence="5" id="KW-1185">Reference proteome</keyword>
<dbReference type="PANTHER" id="PTHR39757">
    <property type="match status" value="1"/>
</dbReference>
<dbReference type="NCBIfam" id="TIGR01790">
    <property type="entry name" value="carotene-cycl"/>
    <property type="match status" value="1"/>
</dbReference>
<dbReference type="GO" id="GO:0016705">
    <property type="term" value="F:oxidoreductase activity, acting on paired donors, with incorporation or reduction of molecular oxygen"/>
    <property type="evidence" value="ECO:0007669"/>
    <property type="project" value="InterPro"/>
</dbReference>
<dbReference type="Proteomes" id="UP000239494">
    <property type="component" value="Unassembled WGS sequence"/>
</dbReference>
<dbReference type="Gene3D" id="3.50.50.60">
    <property type="entry name" value="FAD/NAD(P)-binding domain"/>
    <property type="match status" value="1"/>
</dbReference>
<evidence type="ECO:0000256" key="2">
    <source>
        <dbReference type="ARBA" id="ARBA00022746"/>
    </source>
</evidence>
<protein>
    <submittedName>
        <fullName evidence="4">Lycopene cyclase (CrtL-type)</fullName>
    </submittedName>
</protein>
<keyword evidence="3" id="KW-0520">NAD</keyword>
<dbReference type="PANTHER" id="PTHR39757:SF5">
    <property type="entry name" value="OS02G0190600 PROTEIN"/>
    <property type="match status" value="1"/>
</dbReference>
<gene>
    <name evidence="4" type="ORF">CLV43_12587</name>
</gene>
<comment type="similarity">
    <text evidence="1">Belongs to the lycopene cyclase family.</text>
</comment>
<dbReference type="GO" id="GO:0016860">
    <property type="term" value="F:intramolecular oxidoreductase activity"/>
    <property type="evidence" value="ECO:0007669"/>
    <property type="project" value="UniProtKB-ARBA"/>
</dbReference>
<proteinExistence type="inferred from homology"/>